<evidence type="ECO:0000256" key="4">
    <source>
        <dbReference type="ARBA" id="ARBA00022679"/>
    </source>
</evidence>
<dbReference type="SMART" id="SM00091">
    <property type="entry name" value="PAS"/>
    <property type="match status" value="2"/>
</dbReference>
<feature type="domain" description="PAC" evidence="13">
    <location>
        <begin position="855"/>
        <end position="907"/>
    </location>
</feature>
<dbReference type="CDD" id="cd17574">
    <property type="entry name" value="REC_OmpR"/>
    <property type="match status" value="1"/>
</dbReference>
<dbReference type="InterPro" id="IPR001789">
    <property type="entry name" value="Sig_transdc_resp-reg_receiver"/>
</dbReference>
<comment type="catalytic activity">
    <reaction evidence="1">
        <text>ATP + protein L-histidine = ADP + protein N-phospho-L-histidine.</text>
        <dbReference type="EC" id="2.7.13.3"/>
    </reaction>
</comment>
<dbReference type="EC" id="2.7.13.3" evidence="2"/>
<dbReference type="eggNOG" id="COG4251">
    <property type="taxonomic scope" value="Bacteria"/>
</dbReference>
<dbReference type="PROSITE" id="PS50110">
    <property type="entry name" value="RESPONSE_REGULATORY"/>
    <property type="match status" value="1"/>
</dbReference>
<feature type="domain" description="Response regulatory" evidence="11">
    <location>
        <begin position="630"/>
        <end position="745"/>
    </location>
</feature>
<dbReference type="eggNOG" id="COG0745">
    <property type="taxonomic scope" value="Bacteria"/>
</dbReference>
<dbReference type="InterPro" id="IPR000700">
    <property type="entry name" value="PAS-assoc_C"/>
</dbReference>
<dbReference type="InterPro" id="IPR003594">
    <property type="entry name" value="HATPase_dom"/>
</dbReference>
<dbReference type="Pfam" id="PF00512">
    <property type="entry name" value="HisKA"/>
    <property type="match status" value="2"/>
</dbReference>
<dbReference type="Proteomes" id="UP000002431">
    <property type="component" value="Chromosome"/>
</dbReference>
<evidence type="ECO:0000256" key="2">
    <source>
        <dbReference type="ARBA" id="ARBA00012438"/>
    </source>
</evidence>
<evidence type="ECO:0000256" key="7">
    <source>
        <dbReference type="ARBA" id="ARBA00022840"/>
    </source>
</evidence>
<proteinExistence type="predicted"/>
<dbReference type="KEGG" id="dge:Dgeo_2096"/>
<reference evidence="14" key="1">
    <citation type="submission" date="2006-04" db="EMBL/GenBank/DDBJ databases">
        <title>Complete sequence of chromosome of Deinococcus geothermalis DSM 11300.</title>
        <authorList>
            <consortium name="US DOE Joint Genome Institute"/>
            <person name="Copeland A."/>
            <person name="Lucas S."/>
            <person name="Lapidus A."/>
            <person name="Barry K."/>
            <person name="Detter J.C."/>
            <person name="Glavina del Rio T."/>
            <person name="Hammon N."/>
            <person name="Israni S."/>
            <person name="Dalin E."/>
            <person name="Tice H."/>
            <person name="Pitluck S."/>
            <person name="Brettin T."/>
            <person name="Bruce D."/>
            <person name="Han C."/>
            <person name="Tapia R."/>
            <person name="Saunders E."/>
            <person name="Gilna P."/>
            <person name="Schmutz J."/>
            <person name="Larimer F."/>
            <person name="Land M."/>
            <person name="Hauser L."/>
            <person name="Kyrpides N."/>
            <person name="Kim E."/>
            <person name="Daly M.J."/>
            <person name="Fredrickson J.K."/>
            <person name="Makarova K.S."/>
            <person name="Gaidamakova E.K."/>
            <person name="Zhai M."/>
            <person name="Richardson P."/>
        </authorList>
    </citation>
    <scope>NUCLEOTIDE SEQUENCE</scope>
    <source>
        <strain evidence="14">DSM 11300</strain>
    </source>
</reference>
<evidence type="ECO:0000313" key="15">
    <source>
        <dbReference type="Proteomes" id="UP000002431"/>
    </source>
</evidence>
<dbReference type="AlphaFoldDB" id="Q1IWJ4"/>
<dbReference type="SMART" id="SM00387">
    <property type="entry name" value="HATPase_c"/>
    <property type="match status" value="2"/>
</dbReference>
<dbReference type="GO" id="GO:0005524">
    <property type="term" value="F:ATP binding"/>
    <property type="evidence" value="ECO:0007669"/>
    <property type="project" value="UniProtKB-KW"/>
</dbReference>
<evidence type="ECO:0000313" key="14">
    <source>
        <dbReference type="EMBL" id="ABF46390.1"/>
    </source>
</evidence>
<dbReference type="Gene3D" id="3.40.50.2300">
    <property type="match status" value="1"/>
</dbReference>
<dbReference type="FunFam" id="3.30.565.10:FF:000006">
    <property type="entry name" value="Sensor histidine kinase WalK"/>
    <property type="match status" value="1"/>
</dbReference>
<accession>Q1IWJ4</accession>
<feature type="domain" description="PAS" evidence="12">
    <location>
        <begin position="779"/>
        <end position="852"/>
    </location>
</feature>
<dbReference type="EMBL" id="CP000359">
    <property type="protein sequence ID" value="ABF46390.1"/>
    <property type="molecule type" value="Genomic_DNA"/>
</dbReference>
<dbReference type="InterPro" id="IPR000014">
    <property type="entry name" value="PAS"/>
</dbReference>
<dbReference type="InterPro" id="IPR029016">
    <property type="entry name" value="GAF-like_dom_sf"/>
</dbReference>
<feature type="domain" description="Histidine kinase" evidence="10">
    <location>
        <begin position="925"/>
        <end position="1139"/>
    </location>
</feature>
<dbReference type="InterPro" id="IPR036097">
    <property type="entry name" value="HisK_dim/P_sf"/>
</dbReference>
<dbReference type="Pfam" id="PF02518">
    <property type="entry name" value="HATPase_c"/>
    <property type="match status" value="2"/>
</dbReference>
<dbReference type="InterPro" id="IPR004358">
    <property type="entry name" value="Sig_transdc_His_kin-like_C"/>
</dbReference>
<dbReference type="STRING" id="319795.Dgeo_2096"/>
<dbReference type="SMART" id="SM00448">
    <property type="entry name" value="REC"/>
    <property type="match status" value="1"/>
</dbReference>
<dbReference type="CDD" id="cd00130">
    <property type="entry name" value="PAS"/>
    <property type="match status" value="1"/>
</dbReference>
<dbReference type="CDD" id="cd00082">
    <property type="entry name" value="HisKA"/>
    <property type="match status" value="2"/>
</dbReference>
<evidence type="ECO:0000259" key="10">
    <source>
        <dbReference type="PROSITE" id="PS50109"/>
    </source>
</evidence>
<dbReference type="SMART" id="SM00086">
    <property type="entry name" value="PAC"/>
    <property type="match status" value="2"/>
</dbReference>
<evidence type="ECO:0000259" key="13">
    <source>
        <dbReference type="PROSITE" id="PS50113"/>
    </source>
</evidence>
<dbReference type="InterPro" id="IPR011006">
    <property type="entry name" value="CheY-like_superfamily"/>
</dbReference>
<evidence type="ECO:0000256" key="8">
    <source>
        <dbReference type="ARBA" id="ARBA00023012"/>
    </source>
</evidence>
<dbReference type="InterPro" id="IPR005467">
    <property type="entry name" value="His_kinase_dom"/>
</dbReference>
<keyword evidence="3 9" id="KW-0597">Phosphoprotein</keyword>
<dbReference type="SUPFAM" id="SSF55874">
    <property type="entry name" value="ATPase domain of HSP90 chaperone/DNA topoisomerase II/histidine kinase"/>
    <property type="match status" value="2"/>
</dbReference>
<dbReference type="Gene3D" id="3.30.565.10">
    <property type="entry name" value="Histidine kinase-like ATPase, C-terminal domain"/>
    <property type="match status" value="2"/>
</dbReference>
<dbReference type="GO" id="GO:0000155">
    <property type="term" value="F:phosphorelay sensor kinase activity"/>
    <property type="evidence" value="ECO:0007669"/>
    <property type="project" value="InterPro"/>
</dbReference>
<dbReference type="eggNOG" id="COG2205">
    <property type="taxonomic scope" value="Bacteria"/>
</dbReference>
<keyword evidence="15" id="KW-1185">Reference proteome</keyword>
<dbReference type="RefSeq" id="WP_011531216.1">
    <property type="nucleotide sequence ID" value="NC_008025.1"/>
</dbReference>
<dbReference type="Gene3D" id="1.10.287.130">
    <property type="match status" value="2"/>
</dbReference>
<dbReference type="PANTHER" id="PTHR43547">
    <property type="entry name" value="TWO-COMPONENT HISTIDINE KINASE"/>
    <property type="match status" value="1"/>
</dbReference>
<evidence type="ECO:0000259" key="12">
    <source>
        <dbReference type="PROSITE" id="PS50112"/>
    </source>
</evidence>
<dbReference type="InterPro" id="IPR013655">
    <property type="entry name" value="PAS_fold_3"/>
</dbReference>
<dbReference type="FunFam" id="3.30.565.10:FF:000037">
    <property type="entry name" value="Hybrid sensor histidine kinase/response regulator"/>
    <property type="match status" value="1"/>
</dbReference>
<evidence type="ECO:0000256" key="6">
    <source>
        <dbReference type="ARBA" id="ARBA00022777"/>
    </source>
</evidence>
<organism evidence="14 15">
    <name type="scientific">Deinococcus geothermalis (strain DSM 11300 / CIP 105573 / AG-3a)</name>
    <dbReference type="NCBI Taxonomy" id="319795"/>
    <lineage>
        <taxon>Bacteria</taxon>
        <taxon>Thermotogati</taxon>
        <taxon>Deinococcota</taxon>
        <taxon>Deinococci</taxon>
        <taxon>Deinococcales</taxon>
        <taxon>Deinococcaceae</taxon>
        <taxon>Deinococcus</taxon>
    </lineage>
</organism>
<protein>
    <recommendedName>
        <fullName evidence="2">histidine kinase</fullName>
        <ecNumber evidence="2">2.7.13.3</ecNumber>
    </recommendedName>
</protein>
<feature type="modified residue" description="4-aspartylphosphate" evidence="9">
    <location>
        <position position="678"/>
    </location>
</feature>
<dbReference type="HOGENOM" id="CLU_000445_82_0_0"/>
<dbReference type="Gene3D" id="3.30.450.40">
    <property type="match status" value="1"/>
</dbReference>
<keyword evidence="5" id="KW-0547">Nucleotide-binding</keyword>
<feature type="domain" description="Histidine kinase" evidence="10">
    <location>
        <begin position="357"/>
        <end position="575"/>
    </location>
</feature>
<dbReference type="PROSITE" id="PS50109">
    <property type="entry name" value="HIS_KIN"/>
    <property type="match status" value="2"/>
</dbReference>
<keyword evidence="8" id="KW-0902">Two-component regulatory system</keyword>
<dbReference type="SMART" id="SM00388">
    <property type="entry name" value="HisKA"/>
    <property type="match status" value="2"/>
</dbReference>
<dbReference type="Pfam" id="PF00072">
    <property type="entry name" value="Response_reg"/>
    <property type="match status" value="1"/>
</dbReference>
<dbReference type="NCBIfam" id="TIGR00229">
    <property type="entry name" value="sensory_box"/>
    <property type="match status" value="1"/>
</dbReference>
<dbReference type="SUPFAM" id="SSF55781">
    <property type="entry name" value="GAF domain-like"/>
    <property type="match status" value="1"/>
</dbReference>
<dbReference type="CDD" id="cd16922">
    <property type="entry name" value="HATPase_EvgS-ArcB-TorS-like"/>
    <property type="match status" value="1"/>
</dbReference>
<dbReference type="InterPro" id="IPR035965">
    <property type="entry name" value="PAS-like_dom_sf"/>
</dbReference>
<keyword evidence="7" id="KW-0067">ATP-binding</keyword>
<dbReference type="Gene3D" id="2.10.70.100">
    <property type="match status" value="1"/>
</dbReference>
<name>Q1IWJ4_DEIGD</name>
<dbReference type="InterPro" id="IPR036890">
    <property type="entry name" value="HATPase_C_sf"/>
</dbReference>
<dbReference type="Gene3D" id="3.30.450.20">
    <property type="entry name" value="PAS domain"/>
    <property type="match status" value="2"/>
</dbReference>
<dbReference type="InterPro" id="IPR001610">
    <property type="entry name" value="PAC"/>
</dbReference>
<dbReference type="PROSITE" id="PS50112">
    <property type="entry name" value="PAS"/>
    <property type="match status" value="1"/>
</dbReference>
<dbReference type="PRINTS" id="PR00344">
    <property type="entry name" value="BCTRLSENSOR"/>
</dbReference>
<dbReference type="SUPFAM" id="SSF52172">
    <property type="entry name" value="CheY-like"/>
    <property type="match status" value="1"/>
</dbReference>
<dbReference type="SUPFAM" id="SSF47384">
    <property type="entry name" value="Homodimeric domain of signal transducing histidine kinase"/>
    <property type="match status" value="2"/>
</dbReference>
<sequence length="1140" mass="125623">MPHPAPSDQNAAREIFAGTGEMSARMRAFDWSKTPLGPPDTWPQSLKTTVRILLTSRFAMWMLWGEGLTFFCNDAYRPTLGVKEAWALGSPSDRVWAEIWDDIGPRIQHVLETGEATWDEDLRLFLERSGYPEETYHTFSYSPLADDRGHITGMLCVVTEESERVVGERRLRMLRDLAARSGEARTPAEVLAALRACLEAEAHDLPFALVYLPEGEEEALQLAAAVGLDPERLGLPLRMLGAAGDAPWPVQAVFNDLVPRVADLSALPDLPTGPWDRPPTQALVLPLAQAGQTRAAGVFVAALNPYRPLDEDYRGFLGLFVGQVTAALKGANAYEEERRRAEALAELDRAKTAFFANASHELRTPLTLMLGPLEDLLTGDAGPLTARQQEVLEMAHRGSLRLLRLVNTLLDFSRLEAGRAQASYVPTDLATVTADLASSFRSAMERAGLRYGVEVSPLSEPVYVDPEMWEKVVLNLLSNAFKFTLSGEVAVTLAQEGREAVLRVRDSGVGIPAAELGRLFERFHRVEGQRGRSFEGTGIGLALVREIVALHGGRVEVQSAEGQGTTFTVRLPLGSAHLPPERLGAERTLSSTATGALPYVEEALRWLPGEARPETLAEPEGAPLPGERGQVLLVDDNADLRDYIARLLAPQHDVRVVPDGQAALEAVAEALPDLVITDVMMPRLDGFGLLRALRENPRTRELPVIMLSARAGEEARVQGLMAGADDYLVKPFSARELLAKVGAHLALARLRREALAREQAYSAELEARVAERAREVVQWRDRYEVAVRGAGALIYDWDPATNGILYSGAVEHITGYRADELPGRLEDWTERLIHPEDRAAFAHEIERVLATGEAFQLGFRVVRRDGTVLDVEDDGYFMRDEAGRVRHMVGFVRDVTERKRAETALRQANEELSRSNAELERFAYIASHDLQEPIRTVGSFAGLLARRYGDVLDERGRQYLHTVELGALRMKTLVDDLLVFSRLNAAHPPFQLLDLNVPVHEALARLDMTLQETGARVTVGDLPTVYGDPSRLAQLFQNLIANAVKFRREGVPPEVTIGAARAGNLWHLTVSDNGIGIEQAYFTRIFEMFQRLHSRDRYEGSGLGLAICQKIVAQHGGQMWVESTPGAGSTFHFTLSGGAP</sequence>
<evidence type="ECO:0000256" key="3">
    <source>
        <dbReference type="ARBA" id="ARBA00022553"/>
    </source>
</evidence>
<evidence type="ECO:0000256" key="1">
    <source>
        <dbReference type="ARBA" id="ARBA00000085"/>
    </source>
</evidence>
<evidence type="ECO:0000256" key="9">
    <source>
        <dbReference type="PROSITE-ProRule" id="PRU00169"/>
    </source>
</evidence>
<evidence type="ECO:0000256" key="5">
    <source>
        <dbReference type="ARBA" id="ARBA00022741"/>
    </source>
</evidence>
<dbReference type="SUPFAM" id="SSF55785">
    <property type="entry name" value="PYP-like sensor domain (PAS domain)"/>
    <property type="match status" value="2"/>
</dbReference>
<dbReference type="PANTHER" id="PTHR43547:SF2">
    <property type="entry name" value="HYBRID SIGNAL TRANSDUCTION HISTIDINE KINASE C"/>
    <property type="match status" value="1"/>
</dbReference>
<keyword evidence="4 14" id="KW-0808">Transferase</keyword>
<dbReference type="Pfam" id="PF08447">
    <property type="entry name" value="PAS_3"/>
    <property type="match status" value="1"/>
</dbReference>
<dbReference type="PROSITE" id="PS50113">
    <property type="entry name" value="PAC"/>
    <property type="match status" value="1"/>
</dbReference>
<keyword evidence="6 14" id="KW-0418">Kinase</keyword>
<gene>
    <name evidence="14" type="ordered locus">Dgeo_2096</name>
</gene>
<evidence type="ECO:0000259" key="11">
    <source>
        <dbReference type="PROSITE" id="PS50110"/>
    </source>
</evidence>
<dbReference type="InterPro" id="IPR003661">
    <property type="entry name" value="HisK_dim/P_dom"/>
</dbReference>